<dbReference type="PANTHER" id="PTHR30238">
    <property type="entry name" value="MEMBRANE BOUND PREDICTED REDOX MODULATOR"/>
    <property type="match status" value="1"/>
</dbReference>
<gene>
    <name evidence="7" type="ORF">EGI31_23875</name>
</gene>
<feature type="transmembrane region" description="Helical" evidence="6">
    <location>
        <begin position="160"/>
        <end position="179"/>
    </location>
</feature>
<sequence length="255" mass="27788">MQELLTTAALTSVFTLTILEIILGVDNIIFISIISGKLPASDQSKARNIGLISAMFIRIGLLFLLGFILGLEKELFNLSDFGLPIDEGMTGKDLILLGGGLFLLYKSTSEIHHKLEGKEDDLDSTKKGSSSLTKAVIDISIINIIFSIDSIITAVGMTNIISVMATSVVLSTVAMLLFAKNVGDFVDKHPTVKVLALSFLVMIGTLLVAEAFHVHVPKGYVYFAMAFSFLVEMLNIKMRTNSKKPVKLHTHVKED</sequence>
<feature type="transmembrane region" description="Helical" evidence="6">
    <location>
        <begin position="12"/>
        <end position="36"/>
    </location>
</feature>
<dbReference type="RefSeq" id="WP_255039696.1">
    <property type="nucleotide sequence ID" value="NZ_RJUF01000194.1"/>
</dbReference>
<comment type="similarity">
    <text evidence="2">Belongs to the TerC family.</text>
</comment>
<proteinExistence type="inferred from homology"/>
<evidence type="ECO:0000256" key="4">
    <source>
        <dbReference type="ARBA" id="ARBA00022989"/>
    </source>
</evidence>
<keyword evidence="8" id="KW-1185">Reference proteome</keyword>
<evidence type="ECO:0000256" key="2">
    <source>
        <dbReference type="ARBA" id="ARBA00007511"/>
    </source>
</evidence>
<evidence type="ECO:0000256" key="3">
    <source>
        <dbReference type="ARBA" id="ARBA00022692"/>
    </source>
</evidence>
<evidence type="ECO:0000256" key="5">
    <source>
        <dbReference type="ARBA" id="ARBA00023136"/>
    </source>
</evidence>
<evidence type="ECO:0000313" key="7">
    <source>
        <dbReference type="EMBL" id="MCP9765987.1"/>
    </source>
</evidence>
<comment type="subcellular location">
    <subcellularLocation>
        <location evidence="1">Membrane</location>
        <topology evidence="1">Multi-pass membrane protein</topology>
    </subcellularLocation>
</comment>
<dbReference type="EMBL" id="RJUF01000194">
    <property type="protein sequence ID" value="MCP9765987.1"/>
    <property type="molecule type" value="Genomic_DNA"/>
</dbReference>
<evidence type="ECO:0000256" key="6">
    <source>
        <dbReference type="SAM" id="Phobius"/>
    </source>
</evidence>
<keyword evidence="4 6" id="KW-1133">Transmembrane helix</keyword>
<dbReference type="InterPro" id="IPR005496">
    <property type="entry name" value="Integral_membrane_TerC"/>
</dbReference>
<accession>A0AAE3H7M7</accession>
<dbReference type="AlphaFoldDB" id="A0AAE3H7M7"/>
<feature type="transmembrane region" description="Helical" evidence="6">
    <location>
        <begin position="48"/>
        <end position="69"/>
    </location>
</feature>
<feature type="transmembrane region" description="Helical" evidence="6">
    <location>
        <begin position="191"/>
        <end position="213"/>
    </location>
</feature>
<dbReference type="GO" id="GO:0016020">
    <property type="term" value="C:membrane"/>
    <property type="evidence" value="ECO:0007669"/>
    <property type="project" value="UniProtKB-SubCell"/>
</dbReference>
<feature type="transmembrane region" description="Helical" evidence="6">
    <location>
        <begin position="135"/>
        <end position="154"/>
    </location>
</feature>
<dbReference type="PANTHER" id="PTHR30238:SF4">
    <property type="entry name" value="SLL1022 PROTEIN"/>
    <property type="match status" value="1"/>
</dbReference>
<name>A0AAE3H7M7_9BACT</name>
<keyword evidence="3 6" id="KW-0812">Transmembrane</keyword>
<evidence type="ECO:0000256" key="1">
    <source>
        <dbReference type="ARBA" id="ARBA00004141"/>
    </source>
</evidence>
<evidence type="ECO:0000313" key="8">
    <source>
        <dbReference type="Proteomes" id="UP001204144"/>
    </source>
</evidence>
<feature type="transmembrane region" description="Helical" evidence="6">
    <location>
        <begin position="219"/>
        <end position="236"/>
    </location>
</feature>
<dbReference type="Proteomes" id="UP001204144">
    <property type="component" value="Unassembled WGS sequence"/>
</dbReference>
<reference evidence="7 8" key="1">
    <citation type="submission" date="2018-11" db="EMBL/GenBank/DDBJ databases">
        <title>Novel bacteria species description.</title>
        <authorList>
            <person name="Han J.-H."/>
        </authorList>
    </citation>
    <scope>NUCLEOTIDE SEQUENCE [LARGE SCALE GENOMIC DNA]</scope>
    <source>
        <strain evidence="7 8">KCTC23259</strain>
    </source>
</reference>
<dbReference type="Pfam" id="PF03741">
    <property type="entry name" value="TerC"/>
    <property type="match status" value="1"/>
</dbReference>
<keyword evidence="5 6" id="KW-0472">Membrane</keyword>
<organism evidence="7 8">
    <name type="scientific">Lacihabitans soyangensis</name>
    <dbReference type="NCBI Taxonomy" id="869394"/>
    <lineage>
        <taxon>Bacteria</taxon>
        <taxon>Pseudomonadati</taxon>
        <taxon>Bacteroidota</taxon>
        <taxon>Cytophagia</taxon>
        <taxon>Cytophagales</taxon>
        <taxon>Leadbetterellaceae</taxon>
        <taxon>Lacihabitans</taxon>
    </lineage>
</organism>
<comment type="caution">
    <text evidence="7">The sequence shown here is derived from an EMBL/GenBank/DDBJ whole genome shotgun (WGS) entry which is preliminary data.</text>
</comment>
<protein>
    <submittedName>
        <fullName evidence="7">TerC family protein</fullName>
    </submittedName>
</protein>